<feature type="region of interest" description="Disordered" evidence="1">
    <location>
        <begin position="1"/>
        <end position="24"/>
    </location>
</feature>
<dbReference type="SUPFAM" id="SSF52833">
    <property type="entry name" value="Thioredoxin-like"/>
    <property type="match status" value="1"/>
</dbReference>
<dbReference type="AlphaFoldDB" id="A0A518CNI8"/>
<reference evidence="2 3" key="1">
    <citation type="submission" date="2019-02" db="EMBL/GenBank/DDBJ databases">
        <title>Deep-cultivation of Planctomycetes and their phenomic and genomic characterization uncovers novel biology.</title>
        <authorList>
            <person name="Wiegand S."/>
            <person name="Jogler M."/>
            <person name="Boedeker C."/>
            <person name="Pinto D."/>
            <person name="Vollmers J."/>
            <person name="Rivas-Marin E."/>
            <person name="Kohn T."/>
            <person name="Peeters S.H."/>
            <person name="Heuer A."/>
            <person name="Rast P."/>
            <person name="Oberbeckmann S."/>
            <person name="Bunk B."/>
            <person name="Jeske O."/>
            <person name="Meyerdierks A."/>
            <person name="Storesund J.E."/>
            <person name="Kallscheuer N."/>
            <person name="Luecker S."/>
            <person name="Lage O.M."/>
            <person name="Pohl T."/>
            <person name="Merkel B.J."/>
            <person name="Hornburger P."/>
            <person name="Mueller R.-W."/>
            <person name="Bruemmer F."/>
            <person name="Labrenz M."/>
            <person name="Spormann A.M."/>
            <person name="Op den Camp H."/>
            <person name="Overmann J."/>
            <person name="Amann R."/>
            <person name="Jetten M.S.M."/>
            <person name="Mascher T."/>
            <person name="Medema M.H."/>
            <person name="Devos D.P."/>
            <person name="Kaster A.-K."/>
            <person name="Ovreas L."/>
            <person name="Rohde M."/>
            <person name="Galperin M.Y."/>
            <person name="Jogler C."/>
        </authorList>
    </citation>
    <scope>NUCLEOTIDE SEQUENCE [LARGE SCALE GENOMIC DNA]</scope>
    <source>
        <strain evidence="2 3">Pla110</strain>
    </source>
</reference>
<evidence type="ECO:0008006" key="4">
    <source>
        <dbReference type="Google" id="ProtNLM"/>
    </source>
</evidence>
<dbReference type="RefSeq" id="WP_144996025.1">
    <property type="nucleotide sequence ID" value="NZ_CP036281.1"/>
</dbReference>
<dbReference type="PANTHER" id="PTHR34290">
    <property type="entry name" value="SI:CH73-390P7.2"/>
    <property type="match status" value="1"/>
</dbReference>
<dbReference type="KEGG" id="plon:Pla110_25220"/>
<sequence>MNAKQRIESTPVQIDCKSSGSSDNPNTDHRLAIFYDGDCPLCRREIEMIQRKDKEEKLCFVNIAASEFKAEDFDKTRQQLMAELHARKANGEWIKGVEAFRQMYTLIGWKGIVRVSRLPIIEPLLNWAYRIFARNRLSLTGRRGACNEDLCQRD</sequence>
<keyword evidence="3" id="KW-1185">Reference proteome</keyword>
<dbReference type="OrthoDB" id="1260738at2"/>
<evidence type="ECO:0000313" key="3">
    <source>
        <dbReference type="Proteomes" id="UP000317178"/>
    </source>
</evidence>
<dbReference type="Pfam" id="PF04134">
    <property type="entry name" value="DCC1-like"/>
    <property type="match status" value="1"/>
</dbReference>
<organism evidence="2 3">
    <name type="scientific">Polystyrenella longa</name>
    <dbReference type="NCBI Taxonomy" id="2528007"/>
    <lineage>
        <taxon>Bacteria</taxon>
        <taxon>Pseudomonadati</taxon>
        <taxon>Planctomycetota</taxon>
        <taxon>Planctomycetia</taxon>
        <taxon>Planctomycetales</taxon>
        <taxon>Planctomycetaceae</taxon>
        <taxon>Polystyrenella</taxon>
    </lineage>
</organism>
<proteinExistence type="predicted"/>
<dbReference type="EMBL" id="CP036281">
    <property type="protein sequence ID" value="QDU80787.1"/>
    <property type="molecule type" value="Genomic_DNA"/>
</dbReference>
<evidence type="ECO:0000313" key="2">
    <source>
        <dbReference type="EMBL" id="QDU80787.1"/>
    </source>
</evidence>
<dbReference type="GO" id="GO:0015035">
    <property type="term" value="F:protein-disulfide reductase activity"/>
    <property type="evidence" value="ECO:0007669"/>
    <property type="project" value="InterPro"/>
</dbReference>
<gene>
    <name evidence="2" type="ORF">Pla110_25220</name>
</gene>
<name>A0A518CNI8_9PLAN</name>
<evidence type="ECO:0000256" key="1">
    <source>
        <dbReference type="SAM" id="MobiDB-lite"/>
    </source>
</evidence>
<feature type="compositionally biased region" description="Polar residues" evidence="1">
    <location>
        <begin position="8"/>
        <end position="24"/>
    </location>
</feature>
<protein>
    <recommendedName>
        <fullName evidence="4">Thiol-disulfide oxidoreductase</fullName>
    </recommendedName>
</protein>
<accession>A0A518CNI8</accession>
<dbReference type="PANTHER" id="PTHR34290:SF2">
    <property type="entry name" value="OS04G0668800 PROTEIN"/>
    <property type="match status" value="1"/>
</dbReference>
<dbReference type="InterPro" id="IPR044691">
    <property type="entry name" value="DCC1_Trx"/>
</dbReference>
<dbReference type="InterPro" id="IPR036249">
    <property type="entry name" value="Thioredoxin-like_sf"/>
</dbReference>
<dbReference type="Proteomes" id="UP000317178">
    <property type="component" value="Chromosome"/>
</dbReference>
<dbReference type="InterPro" id="IPR007263">
    <property type="entry name" value="DCC1-like"/>
</dbReference>